<protein>
    <submittedName>
        <fullName evidence="2">Hydantoinase B/oxoprolinase family protein</fullName>
    </submittedName>
</protein>
<feature type="domain" description="Hydantoinase B/oxoprolinase" evidence="1">
    <location>
        <begin position="21"/>
        <end position="571"/>
    </location>
</feature>
<sequence length="707" mass="75274">MQAQPSHIEDAGEAVFEPRADRVTYEILKHRLWQINEEQATTIRRVSGSPIASEVQDYNVGIATADGQLVACGMSVLAHVTALSHVIRNCLKVVGAPRIRPGDMYITNDPWMGAVHQNDVALVAPIHRDGTLVAWASSVIHHADVGGPAPGSWNLDAYDAFQEAPRYRFLRIVENGEIANEIMATMMTNSRTPSLAELDLRAQVAAAGVVLRRMDELYDKYGAETVSSVMEDCLSDTEILLRRRVREIPDGVWRAEEHVDHDGHEDTLSTVRLTLRKQGDRLAFDFTESDPQARGLINCTRSTLESAPLSAVLTHLCDGMAWNEGALRLLDIESKSGTVVDCAYPAPVASGVINAGWAALNASAAAVARMMLRAENCRDKAMAGWAGAPYGVNVFGMREDGRSFGTMLGLSGLQGGGARSFGDGYDTAGYLHSPRCGAMNVETAEARYPILHLFRRLARDSGGPGRHRGGRGVEMAFATHGASAAEIIVTSFGNDHSGSPGIAGGLPGAGAAGAVIRTEGTIAELCARCTDRDALLHAGEAETLPAKARVDLKPGEVFVAVTHGGGGFGDPFDRAPEAVAHDVEVGAVDRLWAERLYGVRLAGDGTVDRGATDALRAQTRWSEQDGIEAATLDRTALVEAPTCPDCATTLSPEETGAGPKFSVAPLGAAGPLVSARWGGECPRFRLVTAYCPNCSHSIESLQVRVEG</sequence>
<dbReference type="AlphaFoldDB" id="A0A8J7V318"/>
<evidence type="ECO:0000313" key="3">
    <source>
        <dbReference type="Proteomes" id="UP000672602"/>
    </source>
</evidence>
<dbReference type="InterPro" id="IPR003692">
    <property type="entry name" value="Hydantoinase_B"/>
</dbReference>
<proteinExistence type="predicted"/>
<dbReference type="Pfam" id="PF02538">
    <property type="entry name" value="Hydantoinase_B"/>
    <property type="match status" value="1"/>
</dbReference>
<dbReference type="PANTHER" id="PTHR11365">
    <property type="entry name" value="5-OXOPROLINASE RELATED"/>
    <property type="match status" value="1"/>
</dbReference>
<dbReference type="Proteomes" id="UP000672602">
    <property type="component" value="Unassembled WGS sequence"/>
</dbReference>
<gene>
    <name evidence="2" type="ORF">KAJ83_10670</name>
</gene>
<accession>A0A8J7V318</accession>
<dbReference type="RefSeq" id="WP_210682054.1">
    <property type="nucleotide sequence ID" value="NZ_JAGMWN010000004.1"/>
</dbReference>
<name>A0A8J7V318_9PROT</name>
<evidence type="ECO:0000313" key="2">
    <source>
        <dbReference type="EMBL" id="MBP5857472.1"/>
    </source>
</evidence>
<reference evidence="2" key="1">
    <citation type="submission" date="2021-04" db="EMBL/GenBank/DDBJ databases">
        <authorList>
            <person name="Zhang D.-C."/>
        </authorList>
    </citation>
    <scope>NUCLEOTIDE SEQUENCE</scope>
    <source>
        <strain evidence="2">CGMCC 1.15697</strain>
    </source>
</reference>
<evidence type="ECO:0000259" key="1">
    <source>
        <dbReference type="Pfam" id="PF02538"/>
    </source>
</evidence>
<keyword evidence="3" id="KW-1185">Reference proteome</keyword>
<dbReference type="GO" id="GO:0006749">
    <property type="term" value="P:glutathione metabolic process"/>
    <property type="evidence" value="ECO:0007669"/>
    <property type="project" value="TreeGrafter"/>
</dbReference>
<dbReference type="GO" id="GO:0005829">
    <property type="term" value="C:cytosol"/>
    <property type="evidence" value="ECO:0007669"/>
    <property type="project" value="TreeGrafter"/>
</dbReference>
<dbReference type="EMBL" id="JAGMWN010000004">
    <property type="protein sequence ID" value="MBP5857472.1"/>
    <property type="molecule type" value="Genomic_DNA"/>
</dbReference>
<dbReference type="GO" id="GO:0017168">
    <property type="term" value="F:5-oxoprolinase (ATP-hydrolyzing) activity"/>
    <property type="evidence" value="ECO:0007669"/>
    <property type="project" value="TreeGrafter"/>
</dbReference>
<dbReference type="InterPro" id="IPR045079">
    <property type="entry name" value="Oxoprolinase-like"/>
</dbReference>
<dbReference type="PANTHER" id="PTHR11365:SF23">
    <property type="entry name" value="HYPOTHETICAL 5-OXOPROLINASE (EUROFUNG)-RELATED"/>
    <property type="match status" value="1"/>
</dbReference>
<organism evidence="2 3">
    <name type="scientific">Marivibrio halodurans</name>
    <dbReference type="NCBI Taxonomy" id="2039722"/>
    <lineage>
        <taxon>Bacteria</taxon>
        <taxon>Pseudomonadati</taxon>
        <taxon>Pseudomonadota</taxon>
        <taxon>Alphaproteobacteria</taxon>
        <taxon>Rhodospirillales</taxon>
        <taxon>Rhodospirillaceae</taxon>
        <taxon>Marivibrio</taxon>
    </lineage>
</organism>
<comment type="caution">
    <text evidence="2">The sequence shown here is derived from an EMBL/GenBank/DDBJ whole genome shotgun (WGS) entry which is preliminary data.</text>
</comment>